<proteinExistence type="inferred from homology"/>
<dbReference type="KEGG" id="prel:PRELSG_1206450"/>
<accession>A0A1J1H969</accession>
<protein>
    <recommendedName>
        <fullName evidence="8">Vesicle transport protein</fullName>
    </recommendedName>
</protein>
<dbReference type="AlphaFoldDB" id="A0A1J1H969"/>
<dbReference type="EMBL" id="LN835307">
    <property type="protein sequence ID" value="CRH01181.1"/>
    <property type="molecule type" value="Genomic_DNA"/>
</dbReference>
<dbReference type="OrthoDB" id="10608565at2759"/>
<keyword evidence="2 8" id="KW-0813">Transport</keyword>
<dbReference type="InterPro" id="IPR007305">
    <property type="entry name" value="Vesicle_transpt_Got1/SFT2"/>
</dbReference>
<dbReference type="GeneID" id="39737308"/>
<dbReference type="Proteomes" id="UP000220158">
    <property type="component" value="Chromosome 12"/>
</dbReference>
<organism evidence="9 10">
    <name type="scientific">Plasmodium relictum</name>
    <dbReference type="NCBI Taxonomy" id="85471"/>
    <lineage>
        <taxon>Eukaryota</taxon>
        <taxon>Sar</taxon>
        <taxon>Alveolata</taxon>
        <taxon>Apicomplexa</taxon>
        <taxon>Aconoidasida</taxon>
        <taxon>Haemosporida</taxon>
        <taxon>Plasmodiidae</taxon>
        <taxon>Plasmodium</taxon>
        <taxon>Plasmodium (Haemamoeba)</taxon>
    </lineage>
</organism>
<evidence type="ECO:0000256" key="3">
    <source>
        <dbReference type="ARBA" id="ARBA00022692"/>
    </source>
</evidence>
<dbReference type="RefSeq" id="XP_028534182.1">
    <property type="nucleotide sequence ID" value="XM_028677832.1"/>
</dbReference>
<comment type="similarity">
    <text evidence="7 8">Belongs to the SFT2 family.</text>
</comment>
<gene>
    <name evidence="9" type="ORF">PRELSG_1206450</name>
</gene>
<comment type="subcellular location">
    <subcellularLocation>
        <location evidence="1 8">Membrane</location>
        <topology evidence="1 8">Multi-pass membrane protein</topology>
    </subcellularLocation>
</comment>
<reference evidence="9 10" key="1">
    <citation type="submission" date="2015-04" db="EMBL/GenBank/DDBJ databases">
        <authorList>
            <consortium name="Pathogen Informatics"/>
        </authorList>
    </citation>
    <scope>NUCLEOTIDE SEQUENCE [LARGE SCALE GENOMIC DNA]</scope>
    <source>
        <strain evidence="9 10">SGS1</strain>
    </source>
</reference>
<dbReference type="Pfam" id="PF04178">
    <property type="entry name" value="Got1"/>
    <property type="match status" value="1"/>
</dbReference>
<keyword evidence="4 8" id="KW-0653">Protein transport</keyword>
<dbReference type="GO" id="GO:0012505">
    <property type="term" value="C:endomembrane system"/>
    <property type="evidence" value="ECO:0007669"/>
    <property type="project" value="UniProtKB-ARBA"/>
</dbReference>
<sequence>MREYLLGENYYFNEDNRESNTIENVLTLTLFERIFIFIVSFLLGILFLFLSISSIPMIFIGNIKSFAFRYSMGNIFLLFSFSSFLTPYNRSQDRNDAFYKNQKLLFISYLICIILNILSCLYFQSSLLIIIIIILQFFISTLYIINRFTWIRRILSYIVPIVT</sequence>
<evidence type="ECO:0000313" key="9">
    <source>
        <dbReference type="EMBL" id="CRH01181.1"/>
    </source>
</evidence>
<name>A0A1J1H969_PLARL</name>
<feature type="transmembrane region" description="Helical" evidence="8">
    <location>
        <begin position="128"/>
        <end position="145"/>
    </location>
</feature>
<dbReference type="GO" id="GO:0015031">
    <property type="term" value="P:protein transport"/>
    <property type="evidence" value="ECO:0007669"/>
    <property type="project" value="UniProtKB-KW"/>
</dbReference>
<evidence type="ECO:0000256" key="1">
    <source>
        <dbReference type="ARBA" id="ARBA00004141"/>
    </source>
</evidence>
<keyword evidence="5 8" id="KW-1133">Transmembrane helix</keyword>
<evidence type="ECO:0000256" key="5">
    <source>
        <dbReference type="ARBA" id="ARBA00022989"/>
    </source>
</evidence>
<dbReference type="GO" id="GO:0016192">
    <property type="term" value="P:vesicle-mediated transport"/>
    <property type="evidence" value="ECO:0007669"/>
    <property type="project" value="InterPro"/>
</dbReference>
<evidence type="ECO:0000256" key="7">
    <source>
        <dbReference type="ARBA" id="ARBA00025800"/>
    </source>
</evidence>
<evidence type="ECO:0000256" key="2">
    <source>
        <dbReference type="ARBA" id="ARBA00022448"/>
    </source>
</evidence>
<feature type="transmembrane region" description="Helical" evidence="8">
    <location>
        <begin position="34"/>
        <end position="60"/>
    </location>
</feature>
<dbReference type="InterPro" id="IPR011691">
    <property type="entry name" value="Vesicle_transpt_SFT2"/>
</dbReference>
<dbReference type="VEuPathDB" id="PlasmoDB:PRELSG_1206450"/>
<evidence type="ECO:0000256" key="4">
    <source>
        <dbReference type="ARBA" id="ARBA00022927"/>
    </source>
</evidence>
<evidence type="ECO:0000256" key="8">
    <source>
        <dbReference type="RuleBase" id="RU363111"/>
    </source>
</evidence>
<keyword evidence="3 8" id="KW-0812">Transmembrane</keyword>
<evidence type="ECO:0000256" key="6">
    <source>
        <dbReference type="ARBA" id="ARBA00023136"/>
    </source>
</evidence>
<keyword evidence="10" id="KW-1185">Reference proteome</keyword>
<feature type="transmembrane region" description="Helical" evidence="8">
    <location>
        <begin position="104"/>
        <end position="122"/>
    </location>
</feature>
<dbReference type="PANTHER" id="PTHR23137:SF6">
    <property type="entry name" value="VESICLE TRANSPORT PROTEIN"/>
    <property type="match status" value="1"/>
</dbReference>
<dbReference type="PANTHER" id="PTHR23137">
    <property type="entry name" value="VESICLE TRANSPORT PROTEIN-RELATED"/>
    <property type="match status" value="1"/>
</dbReference>
<feature type="transmembrane region" description="Helical" evidence="8">
    <location>
        <begin position="66"/>
        <end position="84"/>
    </location>
</feature>
<evidence type="ECO:0000313" key="10">
    <source>
        <dbReference type="Proteomes" id="UP000220158"/>
    </source>
</evidence>
<dbReference type="GO" id="GO:0016020">
    <property type="term" value="C:membrane"/>
    <property type="evidence" value="ECO:0007669"/>
    <property type="project" value="UniProtKB-SubCell"/>
</dbReference>
<comment type="function">
    <text evidence="8">May be involved in fusion of retrograde transport vesicles derived from an endocytic compartment with the Golgi complex.</text>
</comment>
<keyword evidence="6 8" id="KW-0472">Membrane</keyword>
<dbReference type="GO" id="GO:0005737">
    <property type="term" value="C:cytoplasm"/>
    <property type="evidence" value="ECO:0007669"/>
    <property type="project" value="UniProtKB-ARBA"/>
</dbReference>